<keyword evidence="6" id="KW-0472">Membrane</keyword>
<keyword evidence="7" id="KW-0998">Cell outer membrane</keyword>
<keyword evidence="8" id="KW-0732">Signal</keyword>
<dbReference type="PANTHER" id="PTHR30026">
    <property type="entry name" value="OUTER MEMBRANE PROTEIN TOLC"/>
    <property type="match status" value="1"/>
</dbReference>
<comment type="similarity">
    <text evidence="2">Belongs to the outer membrane factor (OMF) (TC 1.B.17) family.</text>
</comment>
<dbReference type="Gene3D" id="1.20.1600.10">
    <property type="entry name" value="Outer membrane efflux proteins (OEP)"/>
    <property type="match status" value="1"/>
</dbReference>
<gene>
    <name evidence="9" type="ORF">QUW02_00900</name>
</gene>
<feature type="signal peptide" evidence="8">
    <location>
        <begin position="1"/>
        <end position="21"/>
    </location>
</feature>
<keyword evidence="3" id="KW-0813">Transport</keyword>
<dbReference type="SUPFAM" id="SSF56954">
    <property type="entry name" value="Outer membrane efflux proteins (OEP)"/>
    <property type="match status" value="1"/>
</dbReference>
<evidence type="ECO:0000313" key="9">
    <source>
        <dbReference type="EMBL" id="MDM8144499.1"/>
    </source>
</evidence>
<feature type="chain" id="PRO_5046313044" evidence="8">
    <location>
        <begin position="22"/>
        <end position="448"/>
    </location>
</feature>
<evidence type="ECO:0000256" key="7">
    <source>
        <dbReference type="ARBA" id="ARBA00023237"/>
    </source>
</evidence>
<dbReference type="Pfam" id="PF02321">
    <property type="entry name" value="OEP"/>
    <property type="match status" value="2"/>
</dbReference>
<dbReference type="InterPro" id="IPR003423">
    <property type="entry name" value="OMP_efflux"/>
</dbReference>
<dbReference type="Proteomes" id="UP001228403">
    <property type="component" value="Unassembled WGS sequence"/>
</dbReference>
<comment type="subcellular location">
    <subcellularLocation>
        <location evidence="1">Cell outer membrane</location>
    </subcellularLocation>
</comment>
<reference evidence="10" key="2">
    <citation type="submission" date="2023-07" db="EMBL/GenBank/DDBJ databases">
        <title>Identification and characterization of horizontal gene transfer across gut microbiota members of farm animals based on homology search.</title>
        <authorList>
            <person name="Schwarzerova J."/>
            <person name="Nykrynova M."/>
            <person name="Jureckova K."/>
            <person name="Cejkova D."/>
            <person name="Rychlik I."/>
        </authorList>
    </citation>
    <scope>NUCLEOTIDE SEQUENCE [LARGE SCALE GENOMIC DNA]</scope>
    <source>
        <strain evidence="10">ET4</strain>
    </source>
</reference>
<evidence type="ECO:0000256" key="5">
    <source>
        <dbReference type="ARBA" id="ARBA00022692"/>
    </source>
</evidence>
<evidence type="ECO:0000313" key="10">
    <source>
        <dbReference type="Proteomes" id="UP001228403"/>
    </source>
</evidence>
<evidence type="ECO:0000256" key="6">
    <source>
        <dbReference type="ARBA" id="ARBA00023136"/>
    </source>
</evidence>
<dbReference type="InterPro" id="IPR051906">
    <property type="entry name" value="TolC-like"/>
</dbReference>
<comment type="caution">
    <text evidence="9">The sequence shown here is derived from an EMBL/GenBank/DDBJ whole genome shotgun (WGS) entry which is preliminary data.</text>
</comment>
<proteinExistence type="inferred from homology"/>
<keyword evidence="10" id="KW-1185">Reference proteome</keyword>
<reference evidence="9 10" key="1">
    <citation type="submission" date="2023-06" db="EMBL/GenBank/DDBJ databases">
        <authorList>
            <person name="Zeman M."/>
            <person name="Kubasova T."/>
            <person name="Jahodarova E."/>
            <person name="Nykrynova M."/>
            <person name="Rychlik I."/>
        </authorList>
    </citation>
    <scope>NUCLEOTIDE SEQUENCE [LARGE SCALE GENOMIC DNA]</scope>
    <source>
        <strain evidence="9 10">ET4</strain>
    </source>
</reference>
<accession>A0ABT7U1W8</accession>
<evidence type="ECO:0000256" key="4">
    <source>
        <dbReference type="ARBA" id="ARBA00022452"/>
    </source>
</evidence>
<keyword evidence="5" id="KW-0812">Transmembrane</keyword>
<evidence type="ECO:0000256" key="3">
    <source>
        <dbReference type="ARBA" id="ARBA00022448"/>
    </source>
</evidence>
<dbReference type="PANTHER" id="PTHR30026:SF20">
    <property type="entry name" value="OUTER MEMBRANE PROTEIN TOLC"/>
    <property type="match status" value="1"/>
</dbReference>
<evidence type="ECO:0000256" key="1">
    <source>
        <dbReference type="ARBA" id="ARBA00004442"/>
    </source>
</evidence>
<sequence length="448" mass="50481">MSKKKYFLALLSLFMMNNIRAGNEETWDLERCIQYAVENNIQIQKSNVSEQQQEVSLKEAQAALFPSLSFGMNQSLNYRPLQDSPNSIVANGMANTSVKKLTENGNYSLNASWTVWDGKSNTNTIKIQKLNKKMAELDTEISKNSITEQITQLYIQILYSTEAKKVNESILETAQKQVERGKEMMQNGLLSETELKQLEAQWSSAQYDVVNAQTQIDDYSLQLKQLLELDPNTDFQIADLEIADEQALQLVPSSNEVYSQALLLRPEIQSKQTAIEAAKLSVDVAKAGYQPSLSLNASISDSHYSTGAQVASQLKENLNGSIGLTLSVPIFDNRKNKSAVERAKLDQVTKALELTEEQKNLYNTIESYNLQARNNQEKFKASITKTESMESSYKLLNEQFENGLKNVVELLTGKDDLLQAQQEKLQSKYTTLLNIQLLKFYQGNSMTL</sequence>
<protein>
    <submittedName>
        <fullName evidence="9">TolC family protein</fullName>
    </submittedName>
</protein>
<evidence type="ECO:0000256" key="8">
    <source>
        <dbReference type="SAM" id="SignalP"/>
    </source>
</evidence>
<dbReference type="EMBL" id="JAUDCF010000001">
    <property type="protein sequence ID" value="MDM8144499.1"/>
    <property type="molecule type" value="Genomic_DNA"/>
</dbReference>
<organism evidence="9 10">
    <name type="scientific">Bacteroides eggerthii</name>
    <dbReference type="NCBI Taxonomy" id="28111"/>
    <lineage>
        <taxon>Bacteria</taxon>
        <taxon>Pseudomonadati</taxon>
        <taxon>Bacteroidota</taxon>
        <taxon>Bacteroidia</taxon>
        <taxon>Bacteroidales</taxon>
        <taxon>Bacteroidaceae</taxon>
        <taxon>Bacteroides</taxon>
    </lineage>
</organism>
<evidence type="ECO:0000256" key="2">
    <source>
        <dbReference type="ARBA" id="ARBA00007613"/>
    </source>
</evidence>
<keyword evidence="4" id="KW-1134">Transmembrane beta strand</keyword>
<name>A0ABT7U1W8_9BACE</name>